<protein>
    <recommendedName>
        <fullName evidence="2">DUF4371 domain-containing protein</fullName>
    </recommendedName>
</protein>
<organism evidence="1">
    <name type="scientific">Photinus pyralis</name>
    <name type="common">Common eastern firefly</name>
    <name type="synonym">Lampyris pyralis</name>
    <dbReference type="NCBI Taxonomy" id="7054"/>
    <lineage>
        <taxon>Eukaryota</taxon>
        <taxon>Metazoa</taxon>
        <taxon>Ecdysozoa</taxon>
        <taxon>Arthropoda</taxon>
        <taxon>Hexapoda</taxon>
        <taxon>Insecta</taxon>
        <taxon>Pterygota</taxon>
        <taxon>Neoptera</taxon>
        <taxon>Endopterygota</taxon>
        <taxon>Coleoptera</taxon>
        <taxon>Polyphaga</taxon>
        <taxon>Elateriformia</taxon>
        <taxon>Elateroidea</taxon>
        <taxon>Lampyridae</taxon>
        <taxon>Lampyrinae</taxon>
        <taxon>Photinus</taxon>
    </lineage>
</organism>
<dbReference type="AlphaFoldDB" id="A0A1Y1NGD1"/>
<evidence type="ECO:0000313" key="1">
    <source>
        <dbReference type="EMBL" id="JAV96829.1"/>
    </source>
</evidence>
<proteinExistence type="predicted"/>
<name>A0A1Y1NGD1_PHOPY</name>
<evidence type="ECO:0008006" key="2">
    <source>
        <dbReference type="Google" id="ProtNLM"/>
    </source>
</evidence>
<reference evidence="1" key="1">
    <citation type="journal article" date="2016" name="Sci. Rep.">
        <title>Molecular characterization of firefly nuptial gifts: a multi-omics approach sheds light on postcopulatory sexual selection.</title>
        <authorList>
            <person name="Al-Wathiqui N."/>
            <person name="Fallon T.R."/>
            <person name="South A."/>
            <person name="Weng J.K."/>
            <person name="Lewis S.M."/>
        </authorList>
    </citation>
    <scope>NUCLEOTIDE SEQUENCE</scope>
</reference>
<sequence>MVVILRYVLNGQIFERFWSFIKPGGHKADLLANALLKEFDTILNFLNLNSATSTSDVTSSLKYKLIAHTYDGASVMSGKANGVQAIIKKRKDFDNKVIEVFSRLKNRKMDFMYKT</sequence>
<accession>A0A1Y1NGD1</accession>
<dbReference type="EMBL" id="GEZM01003391">
    <property type="protein sequence ID" value="JAV96829.1"/>
    <property type="molecule type" value="Transcribed_RNA"/>
</dbReference>